<feature type="non-terminal residue" evidence="2">
    <location>
        <position position="1"/>
    </location>
</feature>
<dbReference type="CDD" id="cd09917">
    <property type="entry name" value="F-box_SF"/>
    <property type="match status" value="1"/>
</dbReference>
<sequence>MFYRYPLPESHYQFNHHTSCVAYDSDHEVYYSDDDEDPSVSPDTTMIRATPMQEMEVASPVRSIEGGLTKTTDGPTSSSVLALPAEILFKIFQDPRLFEDDLANLRLVCKRTHLCATESFAKERFRGGLRLDFSVQEFERLAAICSSGLRLFLESVHFVRDYDFTGIQVYAKAHPDYSALKSVEIESPLSSADSSSALKDLLKQAKHLDTFSFSTARDRKGIHWNTQHGFPGSYREGIDDKAGKIRDREQVDAILSKLQSDCLAELNLADIIFSVRTLKALLERHRDTIRKLSIRGCGLRRGSCADLLLWVSQNLPYLEKIDLQFIYETAWGSFTPVVNDLVTKSGKESIKAYVASLQQQGKS</sequence>
<dbReference type="OrthoDB" id="3933929at2759"/>
<dbReference type="Proteomes" id="UP000779574">
    <property type="component" value="Unassembled WGS sequence"/>
</dbReference>
<organism evidence="2 3">
    <name type="scientific">Aureobasidium melanogenum</name>
    <name type="common">Aureobasidium pullulans var. melanogenum</name>
    <dbReference type="NCBI Taxonomy" id="46634"/>
    <lineage>
        <taxon>Eukaryota</taxon>
        <taxon>Fungi</taxon>
        <taxon>Dikarya</taxon>
        <taxon>Ascomycota</taxon>
        <taxon>Pezizomycotina</taxon>
        <taxon>Dothideomycetes</taxon>
        <taxon>Dothideomycetidae</taxon>
        <taxon>Dothideales</taxon>
        <taxon>Saccotheciaceae</taxon>
        <taxon>Aureobasidium</taxon>
    </lineage>
</organism>
<evidence type="ECO:0000313" key="3">
    <source>
        <dbReference type="Proteomes" id="UP000779574"/>
    </source>
</evidence>
<evidence type="ECO:0000259" key="1">
    <source>
        <dbReference type="Pfam" id="PF12937"/>
    </source>
</evidence>
<reference evidence="2" key="1">
    <citation type="journal article" date="2021" name="J Fungi (Basel)">
        <title>Virulence traits and population genomics of the black yeast Aureobasidium melanogenum.</title>
        <authorList>
            <person name="Cernosa A."/>
            <person name="Sun X."/>
            <person name="Gostincar C."/>
            <person name="Fang C."/>
            <person name="Gunde-Cimerman N."/>
            <person name="Song Z."/>
        </authorList>
    </citation>
    <scope>NUCLEOTIDE SEQUENCE</scope>
    <source>
        <strain evidence="2">EXF-9911</strain>
    </source>
</reference>
<reference evidence="2" key="2">
    <citation type="submission" date="2021-08" db="EMBL/GenBank/DDBJ databases">
        <authorList>
            <person name="Gostincar C."/>
            <person name="Sun X."/>
            <person name="Song Z."/>
            <person name="Gunde-Cimerman N."/>
        </authorList>
    </citation>
    <scope>NUCLEOTIDE SEQUENCE</scope>
    <source>
        <strain evidence="2">EXF-9911</strain>
    </source>
</reference>
<protein>
    <recommendedName>
        <fullName evidence="1">F-box domain-containing protein</fullName>
    </recommendedName>
</protein>
<gene>
    <name evidence="2" type="ORF">KCU76_g7854</name>
</gene>
<dbReference type="Pfam" id="PF12937">
    <property type="entry name" value="F-box-like"/>
    <property type="match status" value="1"/>
</dbReference>
<comment type="caution">
    <text evidence="2">The sequence shown here is derived from an EMBL/GenBank/DDBJ whole genome shotgun (WGS) entry which is preliminary data.</text>
</comment>
<dbReference type="EMBL" id="JAHFXF010000291">
    <property type="protein sequence ID" value="KAG9690856.1"/>
    <property type="molecule type" value="Genomic_DNA"/>
</dbReference>
<proteinExistence type="predicted"/>
<evidence type="ECO:0000313" key="2">
    <source>
        <dbReference type="EMBL" id="KAG9690856.1"/>
    </source>
</evidence>
<feature type="domain" description="F-box" evidence="1">
    <location>
        <begin position="81"/>
        <end position="117"/>
    </location>
</feature>
<dbReference type="InterPro" id="IPR001810">
    <property type="entry name" value="F-box_dom"/>
</dbReference>
<accession>A0A9P8EHZ8</accession>
<dbReference type="AlphaFoldDB" id="A0A9P8EHZ8"/>
<name>A0A9P8EHZ8_AURME</name>